<dbReference type="SUPFAM" id="SSF81383">
    <property type="entry name" value="F-box domain"/>
    <property type="match status" value="1"/>
</dbReference>
<dbReference type="PANTHER" id="PTHR31672:SF10">
    <property type="entry name" value="F-BOX DOMAIN-CONTAINING PROTEIN"/>
    <property type="match status" value="1"/>
</dbReference>
<name>A0AAW1KX83_SAPOF</name>
<dbReference type="Gene3D" id="1.20.1280.50">
    <property type="match status" value="1"/>
</dbReference>
<dbReference type="NCBIfam" id="TIGR01640">
    <property type="entry name" value="F_box_assoc_1"/>
    <property type="match status" value="1"/>
</dbReference>
<proteinExistence type="predicted"/>
<dbReference type="InterPro" id="IPR036047">
    <property type="entry name" value="F-box-like_dom_sf"/>
</dbReference>
<evidence type="ECO:0000259" key="1">
    <source>
        <dbReference type="SMART" id="SM00256"/>
    </source>
</evidence>
<sequence>MSDINKRIADEIWFEILKHLPVKTLGKCRCVCKPWNNLIVSPPFITAHLSNFSQNAANSLVMYRQFSDSPEKQDQYTLFLDSSEGKKGDKLNIQHSFTSPFMAGKSRHHFRVVGSASGLLCLSDDLFGYTYTVVLWNPLIHKYIKLPVPGATYQVTVGAYISMLGFGYDSKTGDHKVVRLVYLRGKDNLDTTPPKVELYSVKERKWRWVFADYLVDQCVCDIKWSQCFLNRNIHWVSWERDAETRVFQRNWLLLFDVDEDKFKKMKLPDPISKVNTLNLSVSDYDGKLSVMYSEMKGGFTGKEMKRCEIWVKNEYNVGNSWCRLVSIDLDSGSGLRWVQRLRKNGDVLGFTERRTLVSYDPSTKKSTGLGFRGRWRSWFTCGFTESLILLDKNYGVGTYKEAVGNKKKRFTYNINPRTHAQTVEETEVVIDDAYGDEADLSNNIYYQGDFMICEALMKFEGGKVTGDLAELLSRAGLM</sequence>
<dbReference type="AlphaFoldDB" id="A0AAW1KX83"/>
<evidence type="ECO:0000313" key="2">
    <source>
        <dbReference type="EMBL" id="KAK9725977.1"/>
    </source>
</evidence>
<dbReference type="InterPro" id="IPR017451">
    <property type="entry name" value="F-box-assoc_interact_dom"/>
</dbReference>
<organism evidence="2 3">
    <name type="scientific">Saponaria officinalis</name>
    <name type="common">Common soapwort</name>
    <name type="synonym">Lychnis saponaria</name>
    <dbReference type="NCBI Taxonomy" id="3572"/>
    <lineage>
        <taxon>Eukaryota</taxon>
        <taxon>Viridiplantae</taxon>
        <taxon>Streptophyta</taxon>
        <taxon>Embryophyta</taxon>
        <taxon>Tracheophyta</taxon>
        <taxon>Spermatophyta</taxon>
        <taxon>Magnoliopsida</taxon>
        <taxon>eudicotyledons</taxon>
        <taxon>Gunneridae</taxon>
        <taxon>Pentapetalae</taxon>
        <taxon>Caryophyllales</taxon>
        <taxon>Caryophyllaceae</taxon>
        <taxon>Caryophylleae</taxon>
        <taxon>Saponaria</taxon>
    </lineage>
</organism>
<dbReference type="InterPro" id="IPR013187">
    <property type="entry name" value="F-box-assoc_dom_typ3"/>
</dbReference>
<dbReference type="PANTHER" id="PTHR31672">
    <property type="entry name" value="BNACNNG10540D PROTEIN"/>
    <property type="match status" value="1"/>
</dbReference>
<dbReference type="Pfam" id="PF08268">
    <property type="entry name" value="FBA_3"/>
    <property type="match status" value="1"/>
</dbReference>
<dbReference type="InterPro" id="IPR050796">
    <property type="entry name" value="SCF_F-box_component"/>
</dbReference>
<reference evidence="2" key="1">
    <citation type="submission" date="2024-03" db="EMBL/GenBank/DDBJ databases">
        <title>WGS assembly of Saponaria officinalis var. Norfolk2.</title>
        <authorList>
            <person name="Jenkins J."/>
            <person name="Shu S."/>
            <person name="Grimwood J."/>
            <person name="Barry K."/>
            <person name="Goodstein D."/>
            <person name="Schmutz J."/>
            <person name="Leebens-Mack J."/>
            <person name="Osbourn A."/>
        </authorList>
    </citation>
    <scope>NUCLEOTIDE SEQUENCE [LARGE SCALE GENOMIC DNA]</scope>
    <source>
        <strain evidence="2">JIC</strain>
    </source>
</reference>
<comment type="caution">
    <text evidence="2">The sequence shown here is derived from an EMBL/GenBank/DDBJ whole genome shotgun (WGS) entry which is preliminary data.</text>
</comment>
<protein>
    <recommendedName>
        <fullName evidence="1">F-box domain-containing protein</fullName>
    </recommendedName>
</protein>
<evidence type="ECO:0000313" key="3">
    <source>
        <dbReference type="Proteomes" id="UP001443914"/>
    </source>
</evidence>
<dbReference type="EMBL" id="JBDFQZ010000005">
    <property type="protein sequence ID" value="KAK9725977.1"/>
    <property type="molecule type" value="Genomic_DNA"/>
</dbReference>
<gene>
    <name evidence="2" type="ORF">RND81_05G181300</name>
</gene>
<dbReference type="Proteomes" id="UP001443914">
    <property type="component" value="Unassembled WGS sequence"/>
</dbReference>
<dbReference type="InterPro" id="IPR001810">
    <property type="entry name" value="F-box_dom"/>
</dbReference>
<dbReference type="Pfam" id="PF00646">
    <property type="entry name" value="F-box"/>
    <property type="match status" value="1"/>
</dbReference>
<accession>A0AAW1KX83</accession>
<feature type="domain" description="F-box" evidence="1">
    <location>
        <begin position="8"/>
        <end position="48"/>
    </location>
</feature>
<keyword evidence="3" id="KW-1185">Reference proteome</keyword>
<dbReference type="SMART" id="SM00256">
    <property type="entry name" value="FBOX"/>
    <property type="match status" value="1"/>
</dbReference>